<dbReference type="PANTHER" id="PTHR33499:SF43">
    <property type="entry name" value="TRANSPOSASE, PTTA_EN_SPM, PLANT"/>
    <property type="match status" value="1"/>
</dbReference>
<organism evidence="3 4">
    <name type="scientific">Lithocarpus litseifolius</name>
    <dbReference type="NCBI Taxonomy" id="425828"/>
    <lineage>
        <taxon>Eukaryota</taxon>
        <taxon>Viridiplantae</taxon>
        <taxon>Streptophyta</taxon>
        <taxon>Embryophyta</taxon>
        <taxon>Tracheophyta</taxon>
        <taxon>Spermatophyta</taxon>
        <taxon>Magnoliopsida</taxon>
        <taxon>eudicotyledons</taxon>
        <taxon>Gunneridae</taxon>
        <taxon>Pentapetalae</taxon>
        <taxon>rosids</taxon>
        <taxon>fabids</taxon>
        <taxon>Fagales</taxon>
        <taxon>Fagaceae</taxon>
        <taxon>Lithocarpus</taxon>
    </lineage>
</organism>
<dbReference type="AlphaFoldDB" id="A0AAW2CG48"/>
<sequence>MANGGSKGGVGTSGANGSRNDLAHQGKKKGRGPTRNLKLAKEFKGGERYEIGWLNGRPIGPHARDLINECTKLVRAQHNVPLKFTDWKKVPYINKRKLFDKVLEYFKVEGRDQEVWRQMGSSYSNYRDSLKKKWFKPYGEATEEARANVPPGLEKDDWNCLVDLWSKQDYMDMCLKNKENRDKNNIIHTSGSKSFQQRSAEEVALKNLTTQVNEGALQISQDQMFVEVFGPERHGRVRGYGAGVTPTKLWGSSSSRMYDLEKRLQESEQKRLEAEQKHLEAEQKRIEADAELKEEVKHLKSMIEQQAIEMAEQRRHFEDQQASQMAEQRAHYDNMMMQMLSYVTSQSAQSSSDH</sequence>
<feature type="region of interest" description="Disordered" evidence="2">
    <location>
        <begin position="1"/>
        <end position="36"/>
    </location>
</feature>
<dbReference type="PANTHER" id="PTHR33499">
    <property type="entry name" value="OS12G0282400 PROTEIN-RELATED"/>
    <property type="match status" value="1"/>
</dbReference>
<gene>
    <name evidence="3" type="ORF">SO802_021910</name>
</gene>
<reference evidence="3 4" key="1">
    <citation type="submission" date="2024-01" db="EMBL/GenBank/DDBJ databases">
        <title>A telomere-to-telomere, gap-free genome of sweet tea (Lithocarpus litseifolius).</title>
        <authorList>
            <person name="Zhou J."/>
        </authorList>
    </citation>
    <scope>NUCLEOTIDE SEQUENCE [LARGE SCALE GENOMIC DNA]</scope>
    <source>
        <strain evidence="3">Zhou-2022a</strain>
        <tissue evidence="3">Leaf</tissue>
    </source>
</reference>
<evidence type="ECO:0000313" key="4">
    <source>
        <dbReference type="Proteomes" id="UP001459277"/>
    </source>
</evidence>
<evidence type="ECO:0000256" key="1">
    <source>
        <dbReference type="SAM" id="Coils"/>
    </source>
</evidence>
<evidence type="ECO:0008006" key="5">
    <source>
        <dbReference type="Google" id="ProtNLM"/>
    </source>
</evidence>
<evidence type="ECO:0000313" key="3">
    <source>
        <dbReference type="EMBL" id="KAK9997224.1"/>
    </source>
</evidence>
<dbReference type="EMBL" id="JAZDWU010000007">
    <property type="protein sequence ID" value="KAK9997224.1"/>
    <property type="molecule type" value="Genomic_DNA"/>
</dbReference>
<protein>
    <recommendedName>
        <fullName evidence="5">Transposase, Ptta/En/Spm, plant</fullName>
    </recommendedName>
</protein>
<dbReference type="Proteomes" id="UP001459277">
    <property type="component" value="Unassembled WGS sequence"/>
</dbReference>
<comment type="caution">
    <text evidence="3">The sequence shown here is derived from an EMBL/GenBank/DDBJ whole genome shotgun (WGS) entry which is preliminary data.</text>
</comment>
<dbReference type="Pfam" id="PF03004">
    <property type="entry name" value="Transposase_24"/>
    <property type="match status" value="1"/>
</dbReference>
<proteinExistence type="predicted"/>
<keyword evidence="1" id="KW-0175">Coiled coil</keyword>
<accession>A0AAW2CG48</accession>
<keyword evidence="4" id="KW-1185">Reference proteome</keyword>
<evidence type="ECO:0000256" key="2">
    <source>
        <dbReference type="SAM" id="MobiDB-lite"/>
    </source>
</evidence>
<dbReference type="InterPro" id="IPR004252">
    <property type="entry name" value="Probable_transposase_24"/>
</dbReference>
<feature type="coiled-coil region" evidence="1">
    <location>
        <begin position="257"/>
        <end position="291"/>
    </location>
</feature>
<name>A0AAW2CG48_9ROSI</name>
<feature type="compositionally biased region" description="Gly residues" evidence="2">
    <location>
        <begin position="1"/>
        <end position="14"/>
    </location>
</feature>